<evidence type="ECO:0000313" key="5">
    <source>
        <dbReference type="Proteomes" id="UP001165160"/>
    </source>
</evidence>
<dbReference type="Proteomes" id="UP001165160">
    <property type="component" value="Unassembled WGS sequence"/>
</dbReference>
<keyword evidence="1 2" id="KW-0175">Coiled coil</keyword>
<accession>A0A9W7DLZ8</accession>
<feature type="coiled-coil region" evidence="2">
    <location>
        <begin position="273"/>
        <end position="300"/>
    </location>
</feature>
<keyword evidence="5" id="KW-1185">Reference proteome</keyword>
<dbReference type="GO" id="GO:0010207">
    <property type="term" value="P:photosystem II assembly"/>
    <property type="evidence" value="ECO:0007669"/>
    <property type="project" value="InterPro"/>
</dbReference>
<organism evidence="4 5">
    <name type="scientific">Triparma verrucosa</name>
    <dbReference type="NCBI Taxonomy" id="1606542"/>
    <lineage>
        <taxon>Eukaryota</taxon>
        <taxon>Sar</taxon>
        <taxon>Stramenopiles</taxon>
        <taxon>Ochrophyta</taxon>
        <taxon>Bolidophyceae</taxon>
        <taxon>Parmales</taxon>
        <taxon>Triparmaceae</taxon>
        <taxon>Triparma</taxon>
    </lineage>
</organism>
<keyword evidence="3" id="KW-0732">Signal</keyword>
<reference evidence="5" key="1">
    <citation type="journal article" date="2023" name="Commun. Biol.">
        <title>Genome analysis of Parmales, the sister group of diatoms, reveals the evolutionary specialization of diatoms from phago-mixotrophs to photoautotrophs.</title>
        <authorList>
            <person name="Ban H."/>
            <person name="Sato S."/>
            <person name="Yoshikawa S."/>
            <person name="Yamada K."/>
            <person name="Nakamura Y."/>
            <person name="Ichinomiya M."/>
            <person name="Sato N."/>
            <person name="Blanc-Mathieu R."/>
            <person name="Endo H."/>
            <person name="Kuwata A."/>
            <person name="Ogata H."/>
        </authorList>
    </citation>
    <scope>NUCLEOTIDE SEQUENCE [LARGE SCALE GENOMIC DNA]</scope>
    <source>
        <strain evidence="5">NIES 3699</strain>
    </source>
</reference>
<dbReference type="EMBL" id="BRXX01000584">
    <property type="protein sequence ID" value="GMH48559.1"/>
    <property type="molecule type" value="Genomic_DNA"/>
</dbReference>
<name>A0A9W7DLZ8_9STRA</name>
<dbReference type="AlphaFoldDB" id="A0A9W7DLZ8"/>
<evidence type="ECO:0000256" key="3">
    <source>
        <dbReference type="SAM" id="SignalP"/>
    </source>
</evidence>
<feature type="signal peptide" evidence="3">
    <location>
        <begin position="1"/>
        <end position="21"/>
    </location>
</feature>
<proteinExistence type="predicted"/>
<dbReference type="PANTHER" id="PTHR34793:SF1">
    <property type="entry name" value="PROTEIN THYLAKOID FORMATION 1, CHLOROPLASTIC"/>
    <property type="match status" value="1"/>
</dbReference>
<evidence type="ECO:0000256" key="2">
    <source>
        <dbReference type="SAM" id="Coils"/>
    </source>
</evidence>
<evidence type="ECO:0000313" key="4">
    <source>
        <dbReference type="EMBL" id="GMH48559.1"/>
    </source>
</evidence>
<sequence>MQSFTMTILLLAVAKINLSSSFVSPIAKFGLSKGFRTDMATGSLEEATAAQAPSEAGKADHPFAKRFGHLANADVPTVSDAMAIFTDAIGGPINTLYRNSMSDLVATTHLSVVDARFKIDPVWSLGFKTTTDIILKNYPEQDFAQTMVEGLAKSVGLEYSTIVKDANLVTDWAAGKSAEDVASALRGEGDGPIGDVAKAAKDDEYWLYTKNFGIGLVKVMEVVGTEPSNDVMKKWVGTDMGKASLKAEQDLDQWNGLNSKLAMMETLMKEIEIREKKKMAERLEEKAAAAIKRAERQTEIDKAMEGAD</sequence>
<dbReference type="InterPro" id="IPR017499">
    <property type="entry name" value="Thf1"/>
</dbReference>
<comment type="caution">
    <text evidence="4">The sequence shown here is derived from an EMBL/GenBank/DDBJ whole genome shotgun (WGS) entry which is preliminary data.</text>
</comment>
<protein>
    <submittedName>
        <fullName evidence="4">Uncharacterized protein</fullName>
    </submittedName>
</protein>
<evidence type="ECO:0000256" key="1">
    <source>
        <dbReference type="ARBA" id="ARBA00023054"/>
    </source>
</evidence>
<feature type="chain" id="PRO_5040883676" evidence="3">
    <location>
        <begin position="22"/>
        <end position="308"/>
    </location>
</feature>
<dbReference type="Pfam" id="PF11264">
    <property type="entry name" value="ThylakoidFormat"/>
    <property type="match status" value="1"/>
</dbReference>
<gene>
    <name evidence="4" type="ORF">TrVE_jg5751</name>
</gene>
<dbReference type="PANTHER" id="PTHR34793">
    <property type="entry name" value="PROTEIN THYLAKOID FORMATION 1, CHLOROPLASTIC"/>
    <property type="match status" value="1"/>
</dbReference>